<evidence type="ECO:0000256" key="5">
    <source>
        <dbReference type="SAM" id="Phobius"/>
    </source>
</evidence>
<dbReference type="Pfam" id="PF05105">
    <property type="entry name" value="Phage_holin_4_1"/>
    <property type="match status" value="1"/>
</dbReference>
<dbReference type="Proteomes" id="UP000598971">
    <property type="component" value="Unassembled WGS sequence"/>
</dbReference>
<dbReference type="EMBL" id="WHPF01000013">
    <property type="protein sequence ID" value="NNV57209.1"/>
    <property type="molecule type" value="Genomic_DNA"/>
</dbReference>
<proteinExistence type="predicted"/>
<gene>
    <name evidence="6" type="ORF">GD597_17185</name>
</gene>
<keyword evidence="3 5" id="KW-1133">Transmembrane helix</keyword>
<comment type="caution">
    <text evidence="6">The sequence shown here is derived from an EMBL/GenBank/DDBJ whole genome shotgun (WGS) entry which is preliminary data.</text>
</comment>
<evidence type="ECO:0000256" key="2">
    <source>
        <dbReference type="ARBA" id="ARBA00022692"/>
    </source>
</evidence>
<keyword evidence="7" id="KW-1185">Reference proteome</keyword>
<feature type="transmembrane region" description="Helical" evidence="5">
    <location>
        <begin position="108"/>
        <end position="131"/>
    </location>
</feature>
<keyword evidence="2 5" id="KW-0812">Transmembrane</keyword>
<accession>A0A8J8FIZ0</accession>
<feature type="transmembrane region" description="Helical" evidence="5">
    <location>
        <begin position="9"/>
        <end position="33"/>
    </location>
</feature>
<protein>
    <recommendedName>
        <fullName evidence="8">Holin</fullName>
    </recommendedName>
</protein>
<evidence type="ECO:0008006" key="8">
    <source>
        <dbReference type="Google" id="ProtNLM"/>
    </source>
</evidence>
<organism evidence="6 7">
    <name type="scientific">Limnovirga soli</name>
    <dbReference type="NCBI Taxonomy" id="2656915"/>
    <lineage>
        <taxon>Bacteria</taxon>
        <taxon>Pseudomonadati</taxon>
        <taxon>Bacteroidota</taxon>
        <taxon>Chitinophagia</taxon>
        <taxon>Chitinophagales</taxon>
        <taxon>Chitinophagaceae</taxon>
        <taxon>Limnovirga</taxon>
    </lineage>
</organism>
<dbReference type="AlphaFoldDB" id="A0A8J8FIZ0"/>
<evidence type="ECO:0000313" key="7">
    <source>
        <dbReference type="Proteomes" id="UP000598971"/>
    </source>
</evidence>
<evidence type="ECO:0000256" key="1">
    <source>
        <dbReference type="ARBA" id="ARBA00004141"/>
    </source>
</evidence>
<dbReference type="GO" id="GO:0016020">
    <property type="term" value="C:membrane"/>
    <property type="evidence" value="ECO:0007669"/>
    <property type="project" value="UniProtKB-SubCell"/>
</dbReference>
<evidence type="ECO:0000256" key="4">
    <source>
        <dbReference type="ARBA" id="ARBA00023136"/>
    </source>
</evidence>
<feature type="transmembrane region" description="Helical" evidence="5">
    <location>
        <begin position="79"/>
        <end position="96"/>
    </location>
</feature>
<dbReference type="RefSeq" id="WP_171609158.1">
    <property type="nucleotide sequence ID" value="NZ_WHPF01000013.1"/>
</dbReference>
<sequence length="172" mass="19588">MNIPYHKSVLAKVLSVLSMKKHILNFLVAVGMYSAGTKVYLVGIFTLVIFDALTGVMAARQCDEKFESKKFRKGWIDKIDLYSMLMFSVFILEYKLKTMVSYDPQFMLFTVTFLVASYECISVVENIYTIYPKMAILKTVMRLIGKLQDKVVEKAENAIDNLGDEGQHDGVK</sequence>
<evidence type="ECO:0000256" key="3">
    <source>
        <dbReference type="ARBA" id="ARBA00022989"/>
    </source>
</evidence>
<keyword evidence="4 5" id="KW-0472">Membrane</keyword>
<feature type="transmembrane region" description="Helical" evidence="5">
    <location>
        <begin position="39"/>
        <end position="59"/>
    </location>
</feature>
<dbReference type="InterPro" id="IPR006480">
    <property type="entry name" value="Phage_holin_4_1"/>
</dbReference>
<reference evidence="6" key="1">
    <citation type="submission" date="2019-10" db="EMBL/GenBank/DDBJ databases">
        <title>Draft genome sequence of Panacibacter sp. KCS-6.</title>
        <authorList>
            <person name="Yim K.J."/>
        </authorList>
    </citation>
    <scope>NUCLEOTIDE SEQUENCE</scope>
    <source>
        <strain evidence="6">KCS-6</strain>
    </source>
</reference>
<comment type="subcellular location">
    <subcellularLocation>
        <location evidence="1">Membrane</location>
        <topology evidence="1">Multi-pass membrane protein</topology>
    </subcellularLocation>
</comment>
<evidence type="ECO:0000313" key="6">
    <source>
        <dbReference type="EMBL" id="NNV57209.1"/>
    </source>
</evidence>
<name>A0A8J8FIZ0_9BACT</name>